<evidence type="ECO:0000256" key="14">
    <source>
        <dbReference type="ARBA" id="ARBA00023180"/>
    </source>
</evidence>
<dbReference type="PROSITE" id="PS50927">
    <property type="entry name" value="BULB_LECTIN"/>
    <property type="match status" value="1"/>
</dbReference>
<comment type="subcellular location">
    <subcellularLocation>
        <location evidence="1">Membrane</location>
        <topology evidence="1">Single-pass membrane protein</topology>
    </subcellularLocation>
</comment>
<keyword evidence="9 17" id="KW-0067">ATP-binding</keyword>
<evidence type="ECO:0000259" key="23">
    <source>
        <dbReference type="PROSITE" id="PS50927"/>
    </source>
</evidence>
<dbReference type="InterPro" id="IPR011009">
    <property type="entry name" value="Kinase-like_dom_sf"/>
</dbReference>
<evidence type="ECO:0000256" key="16">
    <source>
        <dbReference type="ARBA" id="ARBA00048679"/>
    </source>
</evidence>
<keyword evidence="8 17" id="KW-0418">Kinase</keyword>
<protein>
    <recommendedName>
        <fullName evidence="17">Receptor-like serine/threonine-protein kinase</fullName>
        <ecNumber evidence="17">2.7.11.1</ecNumber>
    </recommendedName>
</protein>
<keyword evidence="2 17" id="KW-0723">Serine/threonine-protein kinase</keyword>
<dbReference type="InterPro" id="IPR036426">
    <property type="entry name" value="Bulb-type_lectin_dom_sf"/>
</dbReference>
<dbReference type="CDD" id="cd14066">
    <property type="entry name" value="STKc_IRAK"/>
    <property type="match status" value="1"/>
</dbReference>
<evidence type="ECO:0000256" key="15">
    <source>
        <dbReference type="ARBA" id="ARBA00047899"/>
    </source>
</evidence>
<feature type="chain" id="PRO_5045862666" description="Receptor-like serine/threonine-protein kinase" evidence="20">
    <location>
        <begin position="26"/>
        <end position="808"/>
    </location>
</feature>
<evidence type="ECO:0000256" key="12">
    <source>
        <dbReference type="ARBA" id="ARBA00023157"/>
    </source>
</evidence>
<dbReference type="PANTHER" id="PTHR47976:SF121">
    <property type="entry name" value="MALECTIN_RECEPTOR-LIKE KINASE FAMILY PROTEIN"/>
    <property type="match status" value="1"/>
</dbReference>
<dbReference type="Proteomes" id="UP001652623">
    <property type="component" value="Chromosome 10"/>
</dbReference>
<dbReference type="EC" id="2.7.11.1" evidence="17"/>
<feature type="domain" description="EGF-like" evidence="22">
    <location>
        <begin position="295"/>
        <end position="339"/>
    </location>
</feature>
<evidence type="ECO:0000256" key="1">
    <source>
        <dbReference type="ARBA" id="ARBA00004167"/>
    </source>
</evidence>
<dbReference type="PANTHER" id="PTHR47976">
    <property type="entry name" value="G-TYPE LECTIN S-RECEPTOR-LIKE SERINE/THREONINE-PROTEIN KINASE SD2-5"/>
    <property type="match status" value="1"/>
</dbReference>
<dbReference type="InterPro" id="IPR000719">
    <property type="entry name" value="Prot_kinase_dom"/>
</dbReference>
<keyword evidence="13" id="KW-0675">Receptor</keyword>
<dbReference type="CDD" id="cd00028">
    <property type="entry name" value="B_lectin"/>
    <property type="match status" value="1"/>
</dbReference>
<evidence type="ECO:0000256" key="17">
    <source>
        <dbReference type="PIRNR" id="PIRNR000641"/>
    </source>
</evidence>
<organism evidence="24 25">
    <name type="scientific">Ziziphus jujuba</name>
    <name type="common">Chinese jujube</name>
    <name type="synonym">Ziziphus sativa</name>
    <dbReference type="NCBI Taxonomy" id="326968"/>
    <lineage>
        <taxon>Eukaryota</taxon>
        <taxon>Viridiplantae</taxon>
        <taxon>Streptophyta</taxon>
        <taxon>Embryophyta</taxon>
        <taxon>Tracheophyta</taxon>
        <taxon>Spermatophyta</taxon>
        <taxon>Magnoliopsida</taxon>
        <taxon>eudicotyledons</taxon>
        <taxon>Gunneridae</taxon>
        <taxon>Pentapetalae</taxon>
        <taxon>rosids</taxon>
        <taxon>fabids</taxon>
        <taxon>Rosales</taxon>
        <taxon>Rhamnaceae</taxon>
        <taxon>Paliureae</taxon>
        <taxon>Ziziphus</taxon>
    </lineage>
</organism>
<evidence type="ECO:0000256" key="18">
    <source>
        <dbReference type="PROSITE-ProRule" id="PRU00076"/>
    </source>
</evidence>
<keyword evidence="7 17" id="KW-0547">Nucleotide-binding</keyword>
<evidence type="ECO:0000256" key="9">
    <source>
        <dbReference type="ARBA" id="ARBA00022840"/>
    </source>
</evidence>
<keyword evidence="10 19" id="KW-1133">Transmembrane helix</keyword>
<keyword evidence="11 19" id="KW-0472">Membrane</keyword>
<keyword evidence="5 19" id="KW-0812">Transmembrane</keyword>
<dbReference type="PROSITE" id="PS50026">
    <property type="entry name" value="EGF_3"/>
    <property type="match status" value="1"/>
</dbReference>
<evidence type="ECO:0000256" key="20">
    <source>
        <dbReference type="SAM" id="SignalP"/>
    </source>
</evidence>
<reference evidence="25" key="1">
    <citation type="submission" date="2025-08" db="UniProtKB">
        <authorList>
            <consortium name="RefSeq"/>
        </authorList>
    </citation>
    <scope>IDENTIFICATION</scope>
    <source>
        <tissue evidence="25">Seedling</tissue>
    </source>
</reference>
<dbReference type="Gene3D" id="2.90.10.10">
    <property type="entry name" value="Bulb-type lectin domain"/>
    <property type="match status" value="2"/>
</dbReference>
<name>A0ABM3ZU50_ZIZJJ</name>
<evidence type="ECO:0000256" key="7">
    <source>
        <dbReference type="ARBA" id="ARBA00022741"/>
    </source>
</evidence>
<dbReference type="PROSITE" id="PS00108">
    <property type="entry name" value="PROTEIN_KINASE_ST"/>
    <property type="match status" value="1"/>
</dbReference>
<comment type="similarity">
    <text evidence="17">Belongs to the protein kinase superfamily. Ser/Thr protein kinase family.</text>
</comment>
<keyword evidence="14" id="KW-0325">Glycoprotein</keyword>
<evidence type="ECO:0000256" key="4">
    <source>
        <dbReference type="ARBA" id="ARBA00022679"/>
    </source>
</evidence>
<evidence type="ECO:0000259" key="22">
    <source>
        <dbReference type="PROSITE" id="PS50026"/>
    </source>
</evidence>
<feature type="signal peptide" evidence="20">
    <location>
        <begin position="1"/>
        <end position="25"/>
    </location>
</feature>
<evidence type="ECO:0000256" key="8">
    <source>
        <dbReference type="ARBA" id="ARBA00022777"/>
    </source>
</evidence>
<dbReference type="SUPFAM" id="SSF51110">
    <property type="entry name" value="alpha-D-mannose-specific plant lectins"/>
    <property type="match status" value="1"/>
</dbReference>
<evidence type="ECO:0000256" key="6">
    <source>
        <dbReference type="ARBA" id="ARBA00022729"/>
    </source>
</evidence>
<accession>A0ABM3ZU50</accession>
<dbReference type="Gene3D" id="3.30.200.20">
    <property type="entry name" value="Phosphorylase Kinase, domain 1"/>
    <property type="match status" value="1"/>
</dbReference>
<gene>
    <name evidence="25" type="primary">LOC107412650</name>
</gene>
<dbReference type="SUPFAM" id="SSF56112">
    <property type="entry name" value="Protein kinase-like (PK-like)"/>
    <property type="match status" value="1"/>
</dbReference>
<evidence type="ECO:0000259" key="21">
    <source>
        <dbReference type="PROSITE" id="PS50011"/>
    </source>
</evidence>
<evidence type="ECO:0000313" key="24">
    <source>
        <dbReference type="Proteomes" id="UP001652623"/>
    </source>
</evidence>
<feature type="domain" description="Bulb-type lectin" evidence="23">
    <location>
        <begin position="22"/>
        <end position="155"/>
    </location>
</feature>
<dbReference type="InterPro" id="IPR024171">
    <property type="entry name" value="SRK-like_kinase"/>
</dbReference>
<dbReference type="PIRSF" id="PIRSF000641">
    <property type="entry name" value="SRK"/>
    <property type="match status" value="1"/>
</dbReference>
<dbReference type="InterPro" id="IPR008271">
    <property type="entry name" value="Ser/Thr_kinase_AS"/>
</dbReference>
<keyword evidence="3 18" id="KW-0245">EGF-like domain</keyword>
<keyword evidence="12" id="KW-1015">Disulfide bond</keyword>
<dbReference type="Gene3D" id="1.10.510.10">
    <property type="entry name" value="Transferase(Phosphotransferase) domain 1"/>
    <property type="match status" value="1"/>
</dbReference>
<evidence type="ECO:0000256" key="2">
    <source>
        <dbReference type="ARBA" id="ARBA00022527"/>
    </source>
</evidence>
<dbReference type="InterPro" id="IPR001480">
    <property type="entry name" value="Bulb-type_lectin_dom"/>
</dbReference>
<comment type="catalytic activity">
    <reaction evidence="16 17">
        <text>L-seryl-[protein] + ATP = O-phospho-L-seryl-[protein] + ADP + H(+)</text>
        <dbReference type="Rhea" id="RHEA:17989"/>
        <dbReference type="Rhea" id="RHEA-COMP:9863"/>
        <dbReference type="Rhea" id="RHEA-COMP:11604"/>
        <dbReference type="ChEBI" id="CHEBI:15378"/>
        <dbReference type="ChEBI" id="CHEBI:29999"/>
        <dbReference type="ChEBI" id="CHEBI:30616"/>
        <dbReference type="ChEBI" id="CHEBI:83421"/>
        <dbReference type="ChEBI" id="CHEBI:456216"/>
        <dbReference type="EC" id="2.7.11.1"/>
    </reaction>
</comment>
<dbReference type="Pfam" id="PF01453">
    <property type="entry name" value="B_lectin"/>
    <property type="match status" value="1"/>
</dbReference>
<dbReference type="PROSITE" id="PS50011">
    <property type="entry name" value="PROTEIN_KINASE_DOM"/>
    <property type="match status" value="1"/>
</dbReference>
<feature type="transmembrane region" description="Helical" evidence="19">
    <location>
        <begin position="458"/>
        <end position="486"/>
    </location>
</feature>
<evidence type="ECO:0000256" key="10">
    <source>
        <dbReference type="ARBA" id="ARBA00022989"/>
    </source>
</evidence>
<dbReference type="InterPro" id="IPR051343">
    <property type="entry name" value="G-type_lectin_kinases/EP1-like"/>
</dbReference>
<dbReference type="SMART" id="SM00108">
    <property type="entry name" value="B_lectin"/>
    <property type="match status" value="1"/>
</dbReference>
<comment type="catalytic activity">
    <reaction evidence="15 17">
        <text>L-threonyl-[protein] + ATP = O-phospho-L-threonyl-[protein] + ADP + H(+)</text>
        <dbReference type="Rhea" id="RHEA:46608"/>
        <dbReference type="Rhea" id="RHEA-COMP:11060"/>
        <dbReference type="Rhea" id="RHEA-COMP:11605"/>
        <dbReference type="ChEBI" id="CHEBI:15378"/>
        <dbReference type="ChEBI" id="CHEBI:30013"/>
        <dbReference type="ChEBI" id="CHEBI:30616"/>
        <dbReference type="ChEBI" id="CHEBI:61977"/>
        <dbReference type="ChEBI" id="CHEBI:456216"/>
        <dbReference type="EC" id="2.7.11.1"/>
    </reaction>
</comment>
<dbReference type="Pfam" id="PF00069">
    <property type="entry name" value="Pkinase"/>
    <property type="match status" value="1"/>
</dbReference>
<comment type="caution">
    <text evidence="18">Lacks conserved residue(s) required for the propagation of feature annotation.</text>
</comment>
<keyword evidence="24" id="KW-1185">Reference proteome</keyword>
<keyword evidence="4 17" id="KW-0808">Transferase</keyword>
<proteinExistence type="inferred from homology"/>
<evidence type="ECO:0000256" key="13">
    <source>
        <dbReference type="ARBA" id="ARBA00023170"/>
    </source>
</evidence>
<dbReference type="RefSeq" id="XP_060668016.1">
    <property type="nucleotide sequence ID" value="XM_060812033.1"/>
</dbReference>
<evidence type="ECO:0000256" key="19">
    <source>
        <dbReference type="SAM" id="Phobius"/>
    </source>
</evidence>
<sequence length="808" mass="90406">MHNLLGKDQLVCSFLVVLPFSTVVAQNNANIDVGLSLTAGDNDARWLSPSEDFAFGFHQLENGNFLLAIWYYKLTNQQTTFVWYANGENNSAPRGSKLELYSDRGLVLKDPRGTQLWSTSGEIAAGSSVFYAVMNDTGNFQLLDENSNPLWQSFEHPMDTLLPGQIMEIDGNLTSRKGENDFSSGRFVLRMLPDGNAVLNTINLPSKNSYDAYYISGTNDDANQSNRGLRVVYNTSGDLYVLRGNREREIILSEGSISTSDNYRRVTLNFDGVLTLSYHSKEPSSSWDTIAYIPDDNICEKISGEKGTGPCGYNSICSIQSNGRPSCKCPKGYSFFDPTDAFSGCKPDFLTNYCASDSPFEEYSLERIPNTDWPTSDYELITPYDQQSCQNSCLHECLCGAAIFRNNSCWKKKLPLSNGRDGLSEFMAFLKVGRNSSSKIPRPPGTTPPRDAKDQDNLVIVLSSLFGTSAFANLILVAAICSILFFNYKKNKKLLGISPRETCVESNLRQFTYKELTEATNGFKEELGRGSCGIVYKGETESSVLVAVKKLDKVFQDSHKEFKVEVNVIGQTHHKNLVRLIGYCEENQHRLLVYEFLSNGTLARFLFGDCKPSWTQRIQIAHGIARGLVYLHEECSTQIIHCDIKPQNILLDEYYNARISDFGLAKLLLLDQSHTKTNVRGTKGYVAPDWFRSAKVSVKVDVYSFGVILLEIICCRRNVDMEIGGGVRGILTDWAYDCYADGKLDALIEDDMEAMNDIKRVERFVKVAIWCLQEDPNIRPTMKKVMLMLEGIVQVSVPPSPCSFTSVN</sequence>
<evidence type="ECO:0000313" key="25">
    <source>
        <dbReference type="RefSeq" id="XP_060668016.1"/>
    </source>
</evidence>
<dbReference type="SMART" id="SM00220">
    <property type="entry name" value="S_TKc"/>
    <property type="match status" value="1"/>
</dbReference>
<keyword evidence="6 20" id="KW-0732">Signal</keyword>
<dbReference type="GeneID" id="107412650"/>
<feature type="domain" description="Protein kinase" evidence="21">
    <location>
        <begin position="521"/>
        <end position="793"/>
    </location>
</feature>
<evidence type="ECO:0000256" key="5">
    <source>
        <dbReference type="ARBA" id="ARBA00022692"/>
    </source>
</evidence>
<dbReference type="InterPro" id="IPR000742">
    <property type="entry name" value="EGF"/>
</dbReference>
<evidence type="ECO:0000256" key="3">
    <source>
        <dbReference type="ARBA" id="ARBA00022536"/>
    </source>
</evidence>
<evidence type="ECO:0000256" key="11">
    <source>
        <dbReference type="ARBA" id="ARBA00023136"/>
    </source>
</evidence>